<dbReference type="PANTHER" id="PTHR47926">
    <property type="entry name" value="PENTATRICOPEPTIDE REPEAT-CONTAINING PROTEIN"/>
    <property type="match status" value="1"/>
</dbReference>
<dbReference type="InterPro" id="IPR046848">
    <property type="entry name" value="E_motif"/>
</dbReference>
<comment type="caution">
    <text evidence="3">The sequence shown here is derived from an EMBL/GenBank/DDBJ whole genome shotgun (WGS) entry which is preliminary data.</text>
</comment>
<dbReference type="PROSITE" id="PS51375">
    <property type="entry name" value="PPR"/>
    <property type="match status" value="2"/>
</dbReference>
<dbReference type="GO" id="GO:0009451">
    <property type="term" value="P:RNA modification"/>
    <property type="evidence" value="ECO:0007669"/>
    <property type="project" value="InterPro"/>
</dbReference>
<keyword evidence="4" id="KW-1185">Reference proteome</keyword>
<proteinExistence type="predicted"/>
<reference evidence="3 4" key="1">
    <citation type="submission" date="2024-05" db="EMBL/GenBank/DDBJ databases">
        <title>Haplotype-resolved chromosome-level genome assembly of Huyou (Citrus changshanensis).</title>
        <authorList>
            <person name="Miao C."/>
            <person name="Chen W."/>
            <person name="Wu Y."/>
            <person name="Wang L."/>
            <person name="Zhao S."/>
            <person name="Grierson D."/>
            <person name="Xu C."/>
            <person name="Chen K."/>
        </authorList>
    </citation>
    <scope>NUCLEOTIDE SEQUENCE [LARGE SCALE GENOMIC DNA]</scope>
    <source>
        <strain evidence="3">01-14</strain>
        <tissue evidence="3">Leaf</tissue>
    </source>
</reference>
<evidence type="ECO:0000313" key="4">
    <source>
        <dbReference type="Proteomes" id="UP001428341"/>
    </source>
</evidence>
<dbReference type="GO" id="GO:0003723">
    <property type="term" value="F:RNA binding"/>
    <property type="evidence" value="ECO:0007669"/>
    <property type="project" value="InterPro"/>
</dbReference>
<dbReference type="Gene3D" id="1.25.40.10">
    <property type="entry name" value="Tetratricopeptide repeat domain"/>
    <property type="match status" value="3"/>
</dbReference>
<dbReference type="Pfam" id="PF01535">
    <property type="entry name" value="PPR"/>
    <property type="match status" value="2"/>
</dbReference>
<dbReference type="EMBL" id="JBCGBO010000002">
    <property type="protein sequence ID" value="KAK9223312.1"/>
    <property type="molecule type" value="Genomic_DNA"/>
</dbReference>
<dbReference type="Pfam" id="PF20431">
    <property type="entry name" value="E_motif"/>
    <property type="match status" value="1"/>
</dbReference>
<dbReference type="FunFam" id="1.25.40.10:FF:000790">
    <property type="entry name" value="Pentatricopeptide repeat-containing protein"/>
    <property type="match status" value="1"/>
</dbReference>
<dbReference type="Pfam" id="PF13041">
    <property type="entry name" value="PPR_2"/>
    <property type="match status" value="2"/>
</dbReference>
<protein>
    <recommendedName>
        <fullName evidence="5">Pentatricopeptide repeat-containing protein</fullName>
    </recommendedName>
</protein>
<evidence type="ECO:0000313" key="3">
    <source>
        <dbReference type="EMBL" id="KAK9223312.1"/>
    </source>
</evidence>
<feature type="repeat" description="PPR" evidence="2">
    <location>
        <begin position="254"/>
        <end position="288"/>
    </location>
</feature>
<dbReference type="Proteomes" id="UP001428341">
    <property type="component" value="Unassembled WGS sequence"/>
</dbReference>
<organism evidence="3 4">
    <name type="scientific">Citrus x changshan-huyou</name>
    <dbReference type="NCBI Taxonomy" id="2935761"/>
    <lineage>
        <taxon>Eukaryota</taxon>
        <taxon>Viridiplantae</taxon>
        <taxon>Streptophyta</taxon>
        <taxon>Embryophyta</taxon>
        <taxon>Tracheophyta</taxon>
        <taxon>Spermatophyta</taxon>
        <taxon>Magnoliopsida</taxon>
        <taxon>eudicotyledons</taxon>
        <taxon>Gunneridae</taxon>
        <taxon>Pentapetalae</taxon>
        <taxon>rosids</taxon>
        <taxon>malvids</taxon>
        <taxon>Sapindales</taxon>
        <taxon>Rutaceae</taxon>
        <taxon>Aurantioideae</taxon>
        <taxon>Citrus</taxon>
    </lineage>
</organism>
<feature type="repeat" description="PPR" evidence="2">
    <location>
        <begin position="119"/>
        <end position="153"/>
    </location>
</feature>
<dbReference type="NCBIfam" id="TIGR00756">
    <property type="entry name" value="PPR"/>
    <property type="match status" value="3"/>
</dbReference>
<dbReference type="PANTHER" id="PTHR47926:SF452">
    <property type="entry name" value="PENTATRICOPEPTIDE REPEAT-CONTAINING PROTEIN"/>
    <property type="match status" value="1"/>
</dbReference>
<dbReference type="InterPro" id="IPR011990">
    <property type="entry name" value="TPR-like_helical_dom_sf"/>
</dbReference>
<dbReference type="InterPro" id="IPR002885">
    <property type="entry name" value="PPR_rpt"/>
</dbReference>
<accession>A0AAP0N0I9</accession>
<keyword evidence="1" id="KW-0677">Repeat</keyword>
<gene>
    <name evidence="3" type="ORF">WN944_011754</name>
</gene>
<dbReference type="AlphaFoldDB" id="A0AAP0N0I9"/>
<dbReference type="InterPro" id="IPR046960">
    <property type="entry name" value="PPR_At4g14850-like_plant"/>
</dbReference>
<evidence type="ECO:0000256" key="2">
    <source>
        <dbReference type="PROSITE-ProRule" id="PRU00708"/>
    </source>
</evidence>
<sequence>MLVINRQLKPTTKYQNCHFIKHLNTWALAIKDGSSSNNAMQLFSQMHRQSVPSDSFSILHILKSCTHFNNLTVIHHLHSHILKLGFISHVYVATSLLHAYVVTSFGFARKLFDELPERNAVTWNTMIKGYSKSGNVCEARDFFERMPLRNVASWSAMIAAYLNAGAYDPGLKLFREMISNEGLTPDQMTIGAVLSGCSHLGSVGLLMGKSAHGFIVKNEWELNEQIATILVDMYAKCGFLKYALMVFELMEERNVISWTALICGSAHRGYSEDALSLFEMMQATGVKPNEMTFTGVLTACVHTGLVDEGRKYFKMIDEEYDLEPRIQHYGCMVDLFGKAGFLEEAYEVIRTMRLEPNVIIWGSFLAACKEHKQFDMAERVIKQALRMVKPENDGGVFTLICDLYTMNEKWEDAERVRKLMLNQNVRKARGSSVIALPEPDRHSNCHHPRRICYA</sequence>
<evidence type="ECO:0008006" key="5">
    <source>
        <dbReference type="Google" id="ProtNLM"/>
    </source>
</evidence>
<name>A0AAP0N0I9_9ROSI</name>
<evidence type="ECO:0000256" key="1">
    <source>
        <dbReference type="ARBA" id="ARBA00022737"/>
    </source>
</evidence>